<dbReference type="InterPro" id="IPR034660">
    <property type="entry name" value="DinB/YfiT-like"/>
</dbReference>
<dbReference type="SUPFAM" id="SSF109854">
    <property type="entry name" value="DinB/YfiT-like putative metalloenzymes"/>
    <property type="match status" value="1"/>
</dbReference>
<keyword evidence="4" id="KW-1185">Reference proteome</keyword>
<accession>A0A8J3NN98</accession>
<dbReference type="InterPro" id="IPR024344">
    <property type="entry name" value="MDMPI_metal-binding"/>
</dbReference>
<dbReference type="AlphaFoldDB" id="A0A8J3NN98"/>
<feature type="domain" description="MDMPI C-terminal" evidence="1">
    <location>
        <begin position="151"/>
        <end position="256"/>
    </location>
</feature>
<name>A0A8J3NN98_9ACTN</name>
<dbReference type="Pfam" id="PF11716">
    <property type="entry name" value="MDMPI_N"/>
    <property type="match status" value="1"/>
</dbReference>
<dbReference type="InterPro" id="IPR017517">
    <property type="entry name" value="Maleyloyr_isom"/>
</dbReference>
<gene>
    <name evidence="3" type="ORF">Cba03nite_74300</name>
</gene>
<evidence type="ECO:0008006" key="5">
    <source>
        <dbReference type="Google" id="ProtNLM"/>
    </source>
</evidence>
<protein>
    <recommendedName>
        <fullName evidence="5">Maleylpyruvate isomerase family mycothiol-dependent enzyme</fullName>
    </recommendedName>
</protein>
<dbReference type="GO" id="GO:0046872">
    <property type="term" value="F:metal ion binding"/>
    <property type="evidence" value="ECO:0007669"/>
    <property type="project" value="InterPro"/>
</dbReference>
<dbReference type="EMBL" id="BONF01000059">
    <property type="protein sequence ID" value="GIF86081.1"/>
    <property type="molecule type" value="Genomic_DNA"/>
</dbReference>
<comment type="caution">
    <text evidence="3">The sequence shown here is derived from an EMBL/GenBank/DDBJ whole genome shotgun (WGS) entry which is preliminary data.</text>
</comment>
<reference evidence="3 4" key="1">
    <citation type="submission" date="2021-01" db="EMBL/GenBank/DDBJ databases">
        <title>Whole genome shotgun sequence of Catellatospora bangladeshensis NBRC 107357.</title>
        <authorList>
            <person name="Komaki H."/>
            <person name="Tamura T."/>
        </authorList>
    </citation>
    <scope>NUCLEOTIDE SEQUENCE [LARGE SCALE GENOMIC DNA]</scope>
    <source>
        <strain evidence="3 4">NBRC 107357</strain>
    </source>
</reference>
<dbReference type="PANTHER" id="PTHR40758">
    <property type="entry name" value="CONSERVED PROTEIN"/>
    <property type="match status" value="1"/>
</dbReference>
<proteinExistence type="predicted"/>
<dbReference type="GO" id="GO:0005886">
    <property type="term" value="C:plasma membrane"/>
    <property type="evidence" value="ECO:0007669"/>
    <property type="project" value="TreeGrafter"/>
</dbReference>
<sequence length="265" mass="28967">MPRLSYERYCDEVSAQTALLREVLPGDDLSARVPTCPDWTLADLVRHIGGNVHTTDAVVRGDAGAAPAAPGDRRRVGVPDTDDPAVLTAWMQDGADAYARTLRERDPAAQAEIFGLPDSLLFWARRAACDILLHRADASLTTGAGYTVAPDLAADAIDEFLGIVTDPRINEKVFGRLPELYGPARSIHLHATDTDEDVAAEWLIELGPDGVSWRPGHAKGTVAVQGPLTELLLILYRRLPLDRDQVHVYGDRDLIDGWLDRIYMG</sequence>
<dbReference type="InterPro" id="IPR010872">
    <property type="entry name" value="MDMPI_C-term_domain"/>
</dbReference>
<dbReference type="RefSeq" id="WP_203756809.1">
    <property type="nucleotide sequence ID" value="NZ_BONF01000059.1"/>
</dbReference>
<dbReference type="Proteomes" id="UP000601223">
    <property type="component" value="Unassembled WGS sequence"/>
</dbReference>
<dbReference type="NCBIfam" id="TIGR03083">
    <property type="entry name" value="maleylpyruvate isomerase family mycothiol-dependent enzyme"/>
    <property type="match status" value="1"/>
</dbReference>
<feature type="domain" description="Mycothiol-dependent maleylpyruvate isomerase metal-binding" evidence="2">
    <location>
        <begin position="12"/>
        <end position="138"/>
    </location>
</feature>
<organism evidence="3 4">
    <name type="scientific">Catellatospora bangladeshensis</name>
    <dbReference type="NCBI Taxonomy" id="310355"/>
    <lineage>
        <taxon>Bacteria</taxon>
        <taxon>Bacillati</taxon>
        <taxon>Actinomycetota</taxon>
        <taxon>Actinomycetes</taxon>
        <taxon>Micromonosporales</taxon>
        <taxon>Micromonosporaceae</taxon>
        <taxon>Catellatospora</taxon>
    </lineage>
</organism>
<evidence type="ECO:0000313" key="3">
    <source>
        <dbReference type="EMBL" id="GIF86081.1"/>
    </source>
</evidence>
<dbReference type="Pfam" id="PF07398">
    <property type="entry name" value="MDMPI_C"/>
    <property type="match status" value="1"/>
</dbReference>
<dbReference type="PANTHER" id="PTHR40758:SF1">
    <property type="entry name" value="CONSERVED PROTEIN"/>
    <property type="match status" value="1"/>
</dbReference>
<evidence type="ECO:0000313" key="4">
    <source>
        <dbReference type="Proteomes" id="UP000601223"/>
    </source>
</evidence>
<evidence type="ECO:0000259" key="2">
    <source>
        <dbReference type="Pfam" id="PF11716"/>
    </source>
</evidence>
<evidence type="ECO:0000259" key="1">
    <source>
        <dbReference type="Pfam" id="PF07398"/>
    </source>
</evidence>